<organism evidence="2 3">
    <name type="scientific">Folsomia candida</name>
    <name type="common">Springtail</name>
    <dbReference type="NCBI Taxonomy" id="158441"/>
    <lineage>
        <taxon>Eukaryota</taxon>
        <taxon>Metazoa</taxon>
        <taxon>Ecdysozoa</taxon>
        <taxon>Arthropoda</taxon>
        <taxon>Hexapoda</taxon>
        <taxon>Collembola</taxon>
        <taxon>Entomobryomorpha</taxon>
        <taxon>Isotomoidea</taxon>
        <taxon>Isotomidae</taxon>
        <taxon>Proisotominae</taxon>
        <taxon>Folsomia</taxon>
    </lineage>
</organism>
<dbReference type="Pfam" id="PF00271">
    <property type="entry name" value="Helicase_C"/>
    <property type="match status" value="1"/>
</dbReference>
<protein>
    <submittedName>
        <fullName evidence="2">Type I restriction enzyme EcoKI R protein</fullName>
    </submittedName>
</protein>
<gene>
    <name evidence="2" type="ORF">Fcan01_16500</name>
</gene>
<dbReference type="OrthoDB" id="16911at2759"/>
<dbReference type="PANTHER" id="PTHR47396:SF1">
    <property type="entry name" value="ATP-DEPENDENT HELICASE IRC3-RELATED"/>
    <property type="match status" value="1"/>
</dbReference>
<dbReference type="Proteomes" id="UP000198287">
    <property type="component" value="Unassembled WGS sequence"/>
</dbReference>
<comment type="caution">
    <text evidence="2">The sequence shown here is derived from an EMBL/GenBank/DDBJ whole genome shotgun (WGS) entry which is preliminary data.</text>
</comment>
<dbReference type="PANTHER" id="PTHR47396">
    <property type="entry name" value="TYPE I RESTRICTION ENZYME ECOKI R PROTEIN"/>
    <property type="match status" value="1"/>
</dbReference>
<dbReference type="GO" id="GO:0005829">
    <property type="term" value="C:cytosol"/>
    <property type="evidence" value="ECO:0007669"/>
    <property type="project" value="TreeGrafter"/>
</dbReference>
<dbReference type="EMBL" id="LNIX01000011">
    <property type="protein sequence ID" value="OXA48833.1"/>
    <property type="molecule type" value="Genomic_DNA"/>
</dbReference>
<dbReference type="SUPFAM" id="SSF52540">
    <property type="entry name" value="P-loop containing nucleoside triphosphate hydrolases"/>
    <property type="match status" value="1"/>
</dbReference>
<proteinExistence type="predicted"/>
<dbReference type="InterPro" id="IPR050742">
    <property type="entry name" value="Helicase_Restrict-Modif_Enz"/>
</dbReference>
<evidence type="ECO:0000313" key="3">
    <source>
        <dbReference type="Proteomes" id="UP000198287"/>
    </source>
</evidence>
<dbReference type="InterPro" id="IPR027417">
    <property type="entry name" value="P-loop_NTPase"/>
</dbReference>
<accession>A0A226DUC4</accession>
<sequence>MKELKSYTPFKHPEFFQDLRKDIDEALLRHVGQERRLVGEHAPQAMILVTTKREAEDTAEALGEDATFIVSTKEGDANLKLFHSNQKKIAVVFGMLREGYDNACVTLVVFLRNVKSRVLFEQFCGRCIRMNRKLQISLRSVIGADQATGTVLTYNCYPHLKELWNEREKPVADDDPIDEVENNHDK</sequence>
<keyword evidence="3" id="KW-1185">Reference proteome</keyword>
<evidence type="ECO:0000313" key="2">
    <source>
        <dbReference type="EMBL" id="OXA48833.1"/>
    </source>
</evidence>
<dbReference type="AlphaFoldDB" id="A0A226DUC4"/>
<evidence type="ECO:0000259" key="1">
    <source>
        <dbReference type="Pfam" id="PF00271"/>
    </source>
</evidence>
<dbReference type="InterPro" id="IPR001650">
    <property type="entry name" value="Helicase_C-like"/>
</dbReference>
<feature type="domain" description="Helicase C-terminal" evidence="1">
    <location>
        <begin position="40"/>
        <end position="130"/>
    </location>
</feature>
<reference evidence="2 3" key="1">
    <citation type="submission" date="2015-12" db="EMBL/GenBank/DDBJ databases">
        <title>The genome of Folsomia candida.</title>
        <authorList>
            <person name="Faddeeva A."/>
            <person name="Derks M.F."/>
            <person name="Anvar Y."/>
            <person name="Smit S."/>
            <person name="Van Straalen N."/>
            <person name="Roelofs D."/>
        </authorList>
    </citation>
    <scope>NUCLEOTIDE SEQUENCE [LARGE SCALE GENOMIC DNA]</scope>
    <source>
        <strain evidence="2 3">VU population</strain>
        <tissue evidence="2">Whole body</tissue>
    </source>
</reference>
<dbReference type="Gene3D" id="3.40.50.300">
    <property type="entry name" value="P-loop containing nucleotide triphosphate hydrolases"/>
    <property type="match status" value="1"/>
</dbReference>
<name>A0A226DUC4_FOLCA</name>